<organism evidence="2 3">
    <name type="scientific">Cardiobacterium valvarum F0432</name>
    <dbReference type="NCBI Taxonomy" id="797473"/>
    <lineage>
        <taxon>Bacteria</taxon>
        <taxon>Pseudomonadati</taxon>
        <taxon>Pseudomonadota</taxon>
        <taxon>Gammaproteobacteria</taxon>
        <taxon>Cardiobacteriales</taxon>
        <taxon>Cardiobacteriaceae</taxon>
        <taxon>Cardiobacterium</taxon>
    </lineage>
</organism>
<dbReference type="HOGENOM" id="CLU_701482_0_0_6"/>
<accession>G9ZHG9</accession>
<dbReference type="Proteomes" id="UP000004750">
    <property type="component" value="Unassembled WGS sequence"/>
</dbReference>
<proteinExistence type="predicted"/>
<sequence length="367" mass="39149">MERMSFFLPQNGKYVTLLQSLLNPHRSVYTMKKTLVLLLAVALATTVDAAPRQKSKAKANRSAKTSRVTNYNETYIVGGQKIPAIRNRHLLKAIPPGTPLMPPNAAAARDRIGVRPLNFSGGQAHISGSIHGLGIAAYSFSGSAGQSIRMVPNGKNFAMEFALFNPQMGMRFGSVHTLPYSGEYEVRIVQNHKNAARSKTARPYNVTVYLDGAADGIAMPVGGDMGMGGNDPMPVKRSVPMRAAPAAAMSAPEMDAEPEAAPAPRKAARTPAKGKGKSRNYQCENGAKFNVEYLNINTPSPTAVVHSDSGDSSLPLDTSASSGKNLIFSSDEGMLHLVKTQGNNLARAEVLSFDHNGSPIGFGCKPR</sequence>
<feature type="compositionally biased region" description="Basic residues" evidence="1">
    <location>
        <begin position="266"/>
        <end position="278"/>
    </location>
</feature>
<comment type="caution">
    <text evidence="2">The sequence shown here is derived from an EMBL/GenBank/DDBJ whole genome shotgun (WGS) entry which is preliminary data.</text>
</comment>
<feature type="region of interest" description="Disordered" evidence="1">
    <location>
        <begin position="251"/>
        <end position="281"/>
    </location>
</feature>
<dbReference type="EMBL" id="AGCM01000126">
    <property type="protein sequence ID" value="EHM52644.1"/>
    <property type="molecule type" value="Genomic_DNA"/>
</dbReference>
<dbReference type="Gene3D" id="2.60.120.380">
    <property type="match status" value="1"/>
</dbReference>
<evidence type="ECO:0000313" key="3">
    <source>
        <dbReference type="Proteomes" id="UP000004750"/>
    </source>
</evidence>
<gene>
    <name evidence="2" type="ORF">HMPREF9080_02199</name>
</gene>
<reference evidence="2 3" key="1">
    <citation type="submission" date="2011-08" db="EMBL/GenBank/DDBJ databases">
        <authorList>
            <person name="Weinstock G."/>
            <person name="Sodergren E."/>
            <person name="Clifton S."/>
            <person name="Fulton L."/>
            <person name="Fulton B."/>
            <person name="Courtney L."/>
            <person name="Fronick C."/>
            <person name="Harrison M."/>
            <person name="Strong C."/>
            <person name="Farmer C."/>
            <person name="Delahaunty K."/>
            <person name="Markovic C."/>
            <person name="Hall O."/>
            <person name="Minx P."/>
            <person name="Tomlinson C."/>
            <person name="Mitreva M."/>
            <person name="Hou S."/>
            <person name="Chen J."/>
            <person name="Wollam A."/>
            <person name="Pepin K.H."/>
            <person name="Johnson M."/>
            <person name="Bhonagiri V."/>
            <person name="Zhang X."/>
            <person name="Suruliraj S."/>
            <person name="Warren W."/>
            <person name="Chinwalla A."/>
            <person name="Mardis E.R."/>
            <person name="Wilson R.K."/>
        </authorList>
    </citation>
    <scope>NUCLEOTIDE SEQUENCE [LARGE SCALE GENOMIC DNA]</scope>
    <source>
        <strain evidence="2 3">F0432</strain>
    </source>
</reference>
<feature type="compositionally biased region" description="Low complexity" evidence="1">
    <location>
        <begin position="251"/>
        <end position="265"/>
    </location>
</feature>
<dbReference type="STRING" id="797473.HMPREF9080_02199"/>
<dbReference type="AlphaFoldDB" id="G9ZHG9"/>
<evidence type="ECO:0000313" key="2">
    <source>
        <dbReference type="EMBL" id="EHM52644.1"/>
    </source>
</evidence>
<evidence type="ECO:0000256" key="1">
    <source>
        <dbReference type="SAM" id="MobiDB-lite"/>
    </source>
</evidence>
<protein>
    <recommendedName>
        <fullName evidence="4">C-type lysozyme inhibitor domain-containing protein</fullName>
    </recommendedName>
</protein>
<name>G9ZHG9_9GAMM</name>
<evidence type="ECO:0008006" key="4">
    <source>
        <dbReference type="Google" id="ProtNLM"/>
    </source>
</evidence>